<protein>
    <submittedName>
        <fullName evidence="3">3-methylitaconate isomerase</fullName>
    </submittedName>
</protein>
<dbReference type="AlphaFoldDB" id="A0A9D2L626"/>
<keyword evidence="2 3" id="KW-0413">Isomerase</keyword>
<evidence type="ECO:0000256" key="2">
    <source>
        <dbReference type="ARBA" id="ARBA00023235"/>
    </source>
</evidence>
<accession>A0A9D2L626</accession>
<dbReference type="PANTHER" id="PTHR43709">
    <property type="entry name" value="ACONITATE ISOMERASE-RELATED"/>
    <property type="match status" value="1"/>
</dbReference>
<dbReference type="Pfam" id="PF04303">
    <property type="entry name" value="PrpF"/>
    <property type="match status" value="1"/>
</dbReference>
<comment type="caution">
    <text evidence="3">The sequence shown here is derived from an EMBL/GenBank/DDBJ whole genome shotgun (WGS) entry which is preliminary data.</text>
</comment>
<evidence type="ECO:0000313" key="4">
    <source>
        <dbReference type="Proteomes" id="UP000886804"/>
    </source>
</evidence>
<dbReference type="EMBL" id="DWYS01000027">
    <property type="protein sequence ID" value="HJB06639.1"/>
    <property type="molecule type" value="Genomic_DNA"/>
</dbReference>
<dbReference type="GO" id="GO:0016853">
    <property type="term" value="F:isomerase activity"/>
    <property type="evidence" value="ECO:0007669"/>
    <property type="project" value="UniProtKB-KW"/>
</dbReference>
<comment type="similarity">
    <text evidence="1">Belongs to the PrpF family.</text>
</comment>
<evidence type="ECO:0000313" key="3">
    <source>
        <dbReference type="EMBL" id="HJB06639.1"/>
    </source>
</evidence>
<reference evidence="3" key="2">
    <citation type="submission" date="2021-04" db="EMBL/GenBank/DDBJ databases">
        <authorList>
            <person name="Gilroy R."/>
        </authorList>
    </citation>
    <scope>NUCLEOTIDE SEQUENCE</scope>
    <source>
        <strain evidence="3">CHK188-4685</strain>
    </source>
</reference>
<proteinExistence type="inferred from homology"/>
<organism evidence="3 4">
    <name type="scientific">Candidatus Enterocloster faecavium</name>
    <dbReference type="NCBI Taxonomy" id="2838560"/>
    <lineage>
        <taxon>Bacteria</taxon>
        <taxon>Bacillati</taxon>
        <taxon>Bacillota</taxon>
        <taxon>Clostridia</taxon>
        <taxon>Lachnospirales</taxon>
        <taxon>Lachnospiraceae</taxon>
        <taxon>Enterocloster</taxon>
    </lineage>
</organism>
<dbReference type="InterPro" id="IPR007400">
    <property type="entry name" value="PrpF-like"/>
</dbReference>
<name>A0A9D2L626_9FIRM</name>
<reference evidence="3" key="1">
    <citation type="journal article" date="2021" name="PeerJ">
        <title>Extensive microbial diversity within the chicken gut microbiome revealed by metagenomics and culture.</title>
        <authorList>
            <person name="Gilroy R."/>
            <person name="Ravi A."/>
            <person name="Getino M."/>
            <person name="Pursley I."/>
            <person name="Horton D.L."/>
            <person name="Alikhan N.F."/>
            <person name="Baker D."/>
            <person name="Gharbi K."/>
            <person name="Hall N."/>
            <person name="Watson M."/>
            <person name="Adriaenssens E.M."/>
            <person name="Foster-Nyarko E."/>
            <person name="Jarju S."/>
            <person name="Secka A."/>
            <person name="Antonio M."/>
            <person name="Oren A."/>
            <person name="Chaudhuri R.R."/>
            <person name="La Ragione R."/>
            <person name="Hildebrand F."/>
            <person name="Pallen M.J."/>
        </authorList>
    </citation>
    <scope>NUCLEOTIDE SEQUENCE</scope>
    <source>
        <strain evidence="3">CHK188-4685</strain>
    </source>
</reference>
<evidence type="ECO:0000256" key="1">
    <source>
        <dbReference type="ARBA" id="ARBA00007673"/>
    </source>
</evidence>
<dbReference type="SUPFAM" id="SSF54506">
    <property type="entry name" value="Diaminopimelate epimerase-like"/>
    <property type="match status" value="2"/>
</dbReference>
<gene>
    <name evidence="3" type="ORF">H9716_02100</name>
</gene>
<dbReference type="PANTHER" id="PTHR43709:SF2">
    <property type="entry name" value="DUF453 DOMAIN PROTEIN (AFU_ORTHOLOGUE AFUA_6G00360)"/>
    <property type="match status" value="1"/>
</dbReference>
<sequence>MYYSIPCTYIRGGTSRALFFHEKDLPEERTLWPELFKRALGVRRTAAGLSAMGQDFPTHKVAVISPHQGPDADVDYNFFQVDGENDYVDNRGNCGNMSSAVGPFAINEGLVEAVEPETIIRIYNTNTQRIITSRVQVRDGKSCEEGDAVIHGVPGSGSPIWLTFENPGGGLTGKLFPTGNRTDYFEIPGYGVFPVTLIDCANPVVIFRAEDAGLKGTELKELNRKADFVRLVRRIRGMAAQAFGLVECWEDADTSSTYMPFVGIVSEPQNYQDLDGNAVRAEEMDLCCRSFITSLHRAYPIAAAIATAAAARIPGTVAFDLARPLSTPEQTGIILGHAGGCTEVQIEVQEDAVIRGTVLRTANTLMKGILQVKME</sequence>
<dbReference type="Proteomes" id="UP000886804">
    <property type="component" value="Unassembled WGS sequence"/>
</dbReference>
<dbReference type="Gene3D" id="3.10.310.10">
    <property type="entry name" value="Diaminopimelate Epimerase, Chain A, domain 1"/>
    <property type="match status" value="2"/>
</dbReference>